<dbReference type="RefSeq" id="WP_331846632.1">
    <property type="nucleotide sequence ID" value="NZ_JAZHPZ010000004.1"/>
</dbReference>
<keyword evidence="2" id="KW-1185">Reference proteome</keyword>
<sequence length="140" mass="14963">MNNIKRIVIVGTMACVITVIPGISGHISATVYAAAAAPTGLSSLDKTKPSDSDRLTETLGLNSDKELYDALLDGQSLAEIAAAHHKEVDPAIAMQTEQLQQQLTRRYADGQLSEAAYRQQMAEAAEIISASAHRPYKILG</sequence>
<protein>
    <recommendedName>
        <fullName evidence="3">SHOCT domain-containing protein</fullName>
    </recommendedName>
</protein>
<evidence type="ECO:0000313" key="2">
    <source>
        <dbReference type="Proteomes" id="UP001306950"/>
    </source>
</evidence>
<reference evidence="1 2" key="1">
    <citation type="submission" date="2024-02" db="EMBL/GenBank/DDBJ databases">
        <title>A nitrogen-fixing paenibacillus bacterium.</title>
        <authorList>
            <person name="Zhang W.L."/>
            <person name="Chen S.F."/>
        </authorList>
    </citation>
    <scope>NUCLEOTIDE SEQUENCE [LARGE SCALE GENOMIC DNA]</scope>
    <source>
        <strain evidence="1 2">M1</strain>
    </source>
</reference>
<gene>
    <name evidence="1" type="ORF">V3851_11315</name>
</gene>
<name>A0ABU7VU21_9BACL</name>
<accession>A0ABU7VU21</accession>
<comment type="caution">
    <text evidence="1">The sequence shown here is derived from an EMBL/GenBank/DDBJ whole genome shotgun (WGS) entry which is preliminary data.</text>
</comment>
<evidence type="ECO:0000313" key="1">
    <source>
        <dbReference type="EMBL" id="MEF2966419.1"/>
    </source>
</evidence>
<proteinExistence type="predicted"/>
<dbReference type="EMBL" id="JAZHPZ010000004">
    <property type="protein sequence ID" value="MEF2966419.1"/>
    <property type="molecule type" value="Genomic_DNA"/>
</dbReference>
<evidence type="ECO:0008006" key="3">
    <source>
        <dbReference type="Google" id="ProtNLM"/>
    </source>
</evidence>
<organism evidence="1 2">
    <name type="scientific">Paenibacillus haidiansis</name>
    <dbReference type="NCBI Taxonomy" id="1574488"/>
    <lineage>
        <taxon>Bacteria</taxon>
        <taxon>Bacillati</taxon>
        <taxon>Bacillota</taxon>
        <taxon>Bacilli</taxon>
        <taxon>Bacillales</taxon>
        <taxon>Paenibacillaceae</taxon>
        <taxon>Paenibacillus</taxon>
    </lineage>
</organism>
<dbReference type="Proteomes" id="UP001306950">
    <property type="component" value="Unassembled WGS sequence"/>
</dbReference>